<dbReference type="AlphaFoldDB" id="A0A2B4T206"/>
<proteinExistence type="predicted"/>
<sequence length="427" mass="48042">MKRKAWVYCKKVNILRTTARRSKTVGQENTDSVFTPDSMIARSPMDTSTQFSCGVFNNVPCLNYYENDPSSDDPVDESLTFLINMESNSVTCSDESPSSSEESESETERSDSGSDSECDSEHNNETSNLETNDEDIRDDSIPLYNDARVSRLGALILVMLFSLRHQLSGKALIDLVKVLRALLLDGHKFIASAYLLKKYFADLFGEPAPIRHSNCGNCLGRIRNGQAQCLKANCENSKKKTEYFLELDLQKRLCQLYRDAEFIKLLEYRFENDFLASNDICDIFSGQEYRKLMQPGFLHGKDKALNISFSFNTDGVSPFKSSNKQNFWPIFLVINELPPKVRPAPPNGNPTAYVLSVSTRVALIKEEVLAVNRFLCCRGLAVIGQGDHVEAYRKVVVNGFVYSSARMAKSKLKNSYTVQYEDGKGKV</sequence>
<dbReference type="OrthoDB" id="10522230at2759"/>
<reference evidence="3" key="1">
    <citation type="journal article" date="2017" name="bioRxiv">
        <title>Comparative analysis of the genomes of Stylophora pistillata and Acropora digitifera provides evidence for extensive differences between species of corals.</title>
        <authorList>
            <person name="Voolstra C.R."/>
            <person name="Li Y."/>
            <person name="Liew Y.J."/>
            <person name="Baumgarten S."/>
            <person name="Zoccola D."/>
            <person name="Flot J.-F."/>
            <person name="Tambutte S."/>
            <person name="Allemand D."/>
            <person name="Aranda M."/>
        </authorList>
    </citation>
    <scope>NUCLEOTIDE SEQUENCE [LARGE SCALE GENOMIC DNA]</scope>
</reference>
<evidence type="ECO:0000313" key="2">
    <source>
        <dbReference type="EMBL" id="PFX34818.1"/>
    </source>
</evidence>
<evidence type="ECO:0000313" key="3">
    <source>
        <dbReference type="Proteomes" id="UP000225706"/>
    </source>
</evidence>
<keyword evidence="3" id="KW-1185">Reference proteome</keyword>
<protein>
    <submittedName>
        <fullName evidence="2">Uncharacterized protein</fullName>
    </submittedName>
</protein>
<evidence type="ECO:0000256" key="1">
    <source>
        <dbReference type="SAM" id="MobiDB-lite"/>
    </source>
</evidence>
<gene>
    <name evidence="2" type="ORF">AWC38_SpisGene259</name>
</gene>
<organism evidence="2 3">
    <name type="scientific">Stylophora pistillata</name>
    <name type="common">Smooth cauliflower coral</name>
    <dbReference type="NCBI Taxonomy" id="50429"/>
    <lineage>
        <taxon>Eukaryota</taxon>
        <taxon>Metazoa</taxon>
        <taxon>Cnidaria</taxon>
        <taxon>Anthozoa</taxon>
        <taxon>Hexacorallia</taxon>
        <taxon>Scleractinia</taxon>
        <taxon>Astrocoeniina</taxon>
        <taxon>Pocilloporidae</taxon>
        <taxon>Stylophora</taxon>
    </lineage>
</organism>
<name>A0A2B4T206_STYPI</name>
<dbReference type="EMBL" id="LSMT01000002">
    <property type="protein sequence ID" value="PFX34818.1"/>
    <property type="molecule type" value="Genomic_DNA"/>
</dbReference>
<dbReference type="Proteomes" id="UP000225706">
    <property type="component" value="Unassembled WGS sequence"/>
</dbReference>
<comment type="caution">
    <text evidence="2">The sequence shown here is derived from an EMBL/GenBank/DDBJ whole genome shotgun (WGS) entry which is preliminary data.</text>
</comment>
<feature type="region of interest" description="Disordered" evidence="1">
    <location>
        <begin position="89"/>
        <end position="137"/>
    </location>
</feature>
<accession>A0A2B4T206</accession>